<feature type="compositionally biased region" description="Polar residues" evidence="4">
    <location>
        <begin position="105"/>
        <end position="137"/>
    </location>
</feature>
<gene>
    <name evidence="6" type="ORF">FA13DRAFT_1521765</name>
</gene>
<feature type="compositionally biased region" description="Basic and acidic residues" evidence="4">
    <location>
        <begin position="321"/>
        <end position="340"/>
    </location>
</feature>
<dbReference type="InterPro" id="IPR001965">
    <property type="entry name" value="Znf_PHD"/>
</dbReference>
<dbReference type="Pfam" id="PF00628">
    <property type="entry name" value="PHD"/>
    <property type="match status" value="1"/>
</dbReference>
<dbReference type="AlphaFoldDB" id="A0A4Y7SLN3"/>
<dbReference type="InterPro" id="IPR013083">
    <property type="entry name" value="Znf_RING/FYVE/PHD"/>
</dbReference>
<proteinExistence type="predicted"/>
<dbReference type="Proteomes" id="UP000298030">
    <property type="component" value="Unassembled WGS sequence"/>
</dbReference>
<dbReference type="SMART" id="SM00249">
    <property type="entry name" value="PHD"/>
    <property type="match status" value="1"/>
</dbReference>
<dbReference type="GO" id="GO:0008270">
    <property type="term" value="F:zinc ion binding"/>
    <property type="evidence" value="ECO:0007669"/>
    <property type="project" value="UniProtKB-KW"/>
</dbReference>
<sequence>MDGDDDDGASRSLHPISTTTTQADDGAYTMTVDPPTPSSHTPLSLHSILLPSPSIPNVTAGGRRGKPAQSVEWEDRIAGGNSTTGAGGRGKGKGRAVSMGGGSPNGSAGTAPSTPIVVQSNGGRTFPATNGALSSALPSTSTHAPSSYSTTTTSHPRPLTADPSTSTTTSDASGYTCICSYADDDGGVAIQCTRCGVWCHQFCFGLNPGDVGDEEPWYCWRCLPIVLEEQRRSIGDIERVGGGLGLGAKGNRSVDAKTEGESGAYGRGEEEEDNDGGRREEEEEGERCSCPGRAQLVRVSFLYTPTPFVRLGRPSSLPPLELDHGEYGRDGQRRCWERQREHRRRKPGH</sequence>
<accession>A0A4Y7SLN3</accession>
<feature type="compositionally biased region" description="Low complexity" evidence="4">
    <location>
        <begin position="138"/>
        <end position="171"/>
    </location>
</feature>
<dbReference type="STRING" id="71717.A0A4Y7SLN3"/>
<organism evidence="6 7">
    <name type="scientific">Coprinellus micaceus</name>
    <name type="common">Glistening ink-cap mushroom</name>
    <name type="synonym">Coprinus micaceus</name>
    <dbReference type="NCBI Taxonomy" id="71717"/>
    <lineage>
        <taxon>Eukaryota</taxon>
        <taxon>Fungi</taxon>
        <taxon>Dikarya</taxon>
        <taxon>Basidiomycota</taxon>
        <taxon>Agaricomycotina</taxon>
        <taxon>Agaricomycetes</taxon>
        <taxon>Agaricomycetidae</taxon>
        <taxon>Agaricales</taxon>
        <taxon>Agaricineae</taxon>
        <taxon>Psathyrellaceae</taxon>
        <taxon>Coprinellus</taxon>
    </lineage>
</organism>
<evidence type="ECO:0000256" key="1">
    <source>
        <dbReference type="ARBA" id="ARBA00022723"/>
    </source>
</evidence>
<name>A0A4Y7SLN3_COPMI</name>
<dbReference type="InterPro" id="IPR019787">
    <property type="entry name" value="Znf_PHD-finger"/>
</dbReference>
<protein>
    <recommendedName>
        <fullName evidence="5">Zinc finger PHD-type domain-containing protein</fullName>
    </recommendedName>
</protein>
<feature type="region of interest" description="Disordered" evidence="4">
    <location>
        <begin position="308"/>
        <end position="349"/>
    </location>
</feature>
<dbReference type="InterPro" id="IPR011011">
    <property type="entry name" value="Znf_FYVE_PHD"/>
</dbReference>
<evidence type="ECO:0000313" key="7">
    <source>
        <dbReference type="Proteomes" id="UP000298030"/>
    </source>
</evidence>
<reference evidence="6 7" key="1">
    <citation type="journal article" date="2019" name="Nat. Ecol. Evol.">
        <title>Megaphylogeny resolves global patterns of mushroom evolution.</title>
        <authorList>
            <person name="Varga T."/>
            <person name="Krizsan K."/>
            <person name="Foldi C."/>
            <person name="Dima B."/>
            <person name="Sanchez-Garcia M."/>
            <person name="Sanchez-Ramirez S."/>
            <person name="Szollosi G.J."/>
            <person name="Szarkandi J.G."/>
            <person name="Papp V."/>
            <person name="Albert L."/>
            <person name="Andreopoulos W."/>
            <person name="Angelini C."/>
            <person name="Antonin V."/>
            <person name="Barry K.W."/>
            <person name="Bougher N.L."/>
            <person name="Buchanan P."/>
            <person name="Buyck B."/>
            <person name="Bense V."/>
            <person name="Catcheside P."/>
            <person name="Chovatia M."/>
            <person name="Cooper J."/>
            <person name="Damon W."/>
            <person name="Desjardin D."/>
            <person name="Finy P."/>
            <person name="Geml J."/>
            <person name="Haridas S."/>
            <person name="Hughes K."/>
            <person name="Justo A."/>
            <person name="Karasinski D."/>
            <person name="Kautmanova I."/>
            <person name="Kiss B."/>
            <person name="Kocsube S."/>
            <person name="Kotiranta H."/>
            <person name="LaButti K.M."/>
            <person name="Lechner B.E."/>
            <person name="Liimatainen K."/>
            <person name="Lipzen A."/>
            <person name="Lukacs Z."/>
            <person name="Mihaltcheva S."/>
            <person name="Morgado L.N."/>
            <person name="Niskanen T."/>
            <person name="Noordeloos M.E."/>
            <person name="Ohm R.A."/>
            <person name="Ortiz-Santana B."/>
            <person name="Ovrebo C."/>
            <person name="Racz N."/>
            <person name="Riley R."/>
            <person name="Savchenko A."/>
            <person name="Shiryaev A."/>
            <person name="Soop K."/>
            <person name="Spirin V."/>
            <person name="Szebenyi C."/>
            <person name="Tomsovsky M."/>
            <person name="Tulloss R.E."/>
            <person name="Uehling J."/>
            <person name="Grigoriev I.V."/>
            <person name="Vagvolgyi C."/>
            <person name="Papp T."/>
            <person name="Martin F.M."/>
            <person name="Miettinen O."/>
            <person name="Hibbett D.S."/>
            <person name="Nagy L.G."/>
        </authorList>
    </citation>
    <scope>NUCLEOTIDE SEQUENCE [LARGE SCALE GENOMIC DNA]</scope>
    <source>
        <strain evidence="6 7">FP101781</strain>
    </source>
</reference>
<evidence type="ECO:0000256" key="4">
    <source>
        <dbReference type="SAM" id="MobiDB-lite"/>
    </source>
</evidence>
<keyword evidence="3" id="KW-0862">Zinc</keyword>
<feature type="region of interest" description="Disordered" evidence="4">
    <location>
        <begin position="244"/>
        <end position="289"/>
    </location>
</feature>
<evidence type="ECO:0000256" key="2">
    <source>
        <dbReference type="ARBA" id="ARBA00022771"/>
    </source>
</evidence>
<keyword evidence="1" id="KW-0479">Metal-binding</keyword>
<evidence type="ECO:0000256" key="3">
    <source>
        <dbReference type="ARBA" id="ARBA00022833"/>
    </source>
</evidence>
<keyword evidence="2" id="KW-0863">Zinc-finger</keyword>
<keyword evidence="7" id="KW-1185">Reference proteome</keyword>
<comment type="caution">
    <text evidence="6">The sequence shown here is derived from an EMBL/GenBank/DDBJ whole genome shotgun (WGS) entry which is preliminary data.</text>
</comment>
<dbReference type="EMBL" id="QPFP01000096">
    <property type="protein sequence ID" value="TEB22169.1"/>
    <property type="molecule type" value="Genomic_DNA"/>
</dbReference>
<evidence type="ECO:0000313" key="6">
    <source>
        <dbReference type="EMBL" id="TEB22169.1"/>
    </source>
</evidence>
<dbReference type="Gene3D" id="3.30.40.10">
    <property type="entry name" value="Zinc/RING finger domain, C3HC4 (zinc finger)"/>
    <property type="match status" value="1"/>
</dbReference>
<feature type="compositionally biased region" description="Low complexity" evidence="4">
    <location>
        <begin position="38"/>
        <end position="56"/>
    </location>
</feature>
<feature type="domain" description="Zinc finger PHD-type" evidence="5">
    <location>
        <begin position="176"/>
        <end position="223"/>
    </location>
</feature>
<dbReference type="SUPFAM" id="SSF57903">
    <property type="entry name" value="FYVE/PHD zinc finger"/>
    <property type="match status" value="1"/>
</dbReference>
<evidence type="ECO:0000259" key="5">
    <source>
        <dbReference type="SMART" id="SM00249"/>
    </source>
</evidence>
<feature type="region of interest" description="Disordered" evidence="4">
    <location>
        <begin position="1"/>
        <end position="171"/>
    </location>
</feature>